<evidence type="ECO:0000256" key="6">
    <source>
        <dbReference type="ARBA" id="ARBA00022989"/>
    </source>
</evidence>
<dbReference type="GO" id="GO:0009306">
    <property type="term" value="P:protein secretion"/>
    <property type="evidence" value="ECO:0007669"/>
    <property type="project" value="InterPro"/>
</dbReference>
<keyword evidence="7 9" id="KW-0472">Membrane</keyword>
<dbReference type="InterPro" id="IPR006305">
    <property type="entry name" value="FliQ"/>
</dbReference>
<dbReference type="InterPro" id="IPR002191">
    <property type="entry name" value="Bac_export_3"/>
</dbReference>
<dbReference type="PIRSF" id="PIRSF004669">
    <property type="entry name" value="FliQ"/>
    <property type="match status" value="1"/>
</dbReference>
<organism evidence="10 11">
    <name type="scientific">Tepidimicrobium xylanilyticum</name>
    <dbReference type="NCBI Taxonomy" id="1123352"/>
    <lineage>
        <taxon>Bacteria</taxon>
        <taxon>Bacillati</taxon>
        <taxon>Bacillota</taxon>
        <taxon>Tissierellia</taxon>
        <taxon>Tissierellales</taxon>
        <taxon>Tepidimicrobiaceae</taxon>
        <taxon>Tepidimicrobium</taxon>
    </lineage>
</organism>
<evidence type="ECO:0000256" key="1">
    <source>
        <dbReference type="ARBA" id="ARBA00004651"/>
    </source>
</evidence>
<evidence type="ECO:0000256" key="2">
    <source>
        <dbReference type="ARBA" id="ARBA00006156"/>
    </source>
</evidence>
<dbReference type="NCBIfam" id="TIGR01402">
    <property type="entry name" value="fliQ"/>
    <property type="match status" value="1"/>
</dbReference>
<dbReference type="GO" id="GO:0005886">
    <property type="term" value="C:plasma membrane"/>
    <property type="evidence" value="ECO:0007669"/>
    <property type="project" value="UniProtKB-SubCell"/>
</dbReference>
<keyword evidence="10" id="KW-0282">Flagellum</keyword>
<evidence type="ECO:0000256" key="5">
    <source>
        <dbReference type="ARBA" id="ARBA00022692"/>
    </source>
</evidence>
<accession>A0A1H2YF14</accession>
<feature type="transmembrane region" description="Helical" evidence="9">
    <location>
        <begin position="25"/>
        <end position="49"/>
    </location>
</feature>
<keyword evidence="10" id="KW-0969">Cilium</keyword>
<evidence type="ECO:0000313" key="10">
    <source>
        <dbReference type="EMBL" id="SDX03767.1"/>
    </source>
</evidence>
<keyword evidence="8 9" id="KW-0975">Bacterial flagellum</keyword>
<reference evidence="10 11" key="1">
    <citation type="submission" date="2016-10" db="EMBL/GenBank/DDBJ databases">
        <authorList>
            <person name="de Groot N.N."/>
        </authorList>
    </citation>
    <scope>NUCLEOTIDE SEQUENCE [LARGE SCALE GENOMIC DNA]</scope>
    <source>
        <strain evidence="10 11">DSM 23310</strain>
    </source>
</reference>
<dbReference type="EMBL" id="FNNG01000006">
    <property type="protein sequence ID" value="SDX03767.1"/>
    <property type="molecule type" value="Genomic_DNA"/>
</dbReference>
<dbReference type="PRINTS" id="PR00952">
    <property type="entry name" value="TYPE3IMQPROT"/>
</dbReference>
<evidence type="ECO:0000256" key="9">
    <source>
        <dbReference type="RuleBase" id="RU364090"/>
    </source>
</evidence>
<keyword evidence="11" id="KW-1185">Reference proteome</keyword>
<comment type="similarity">
    <text evidence="2 9">Belongs to the FliQ/MopD/SpaQ family.</text>
</comment>
<dbReference type="Pfam" id="PF01313">
    <property type="entry name" value="Bac_export_3"/>
    <property type="match status" value="1"/>
</dbReference>
<comment type="subcellular location">
    <subcellularLocation>
        <location evidence="1 9">Cell membrane</location>
        <topology evidence="1">Multi-pass membrane protein</topology>
    </subcellularLocation>
    <subcellularLocation>
        <location evidence="9">Bacterial flagellum basal body</location>
    </subcellularLocation>
</comment>
<evidence type="ECO:0000256" key="8">
    <source>
        <dbReference type="ARBA" id="ARBA00023143"/>
    </source>
</evidence>
<evidence type="ECO:0000313" key="11">
    <source>
        <dbReference type="Proteomes" id="UP000198828"/>
    </source>
</evidence>
<evidence type="ECO:0000256" key="7">
    <source>
        <dbReference type="ARBA" id="ARBA00023136"/>
    </source>
</evidence>
<keyword evidence="6 9" id="KW-1133">Transmembrane helix</keyword>
<keyword evidence="10" id="KW-0966">Cell projection</keyword>
<dbReference type="PANTHER" id="PTHR34040">
    <property type="entry name" value="FLAGELLAR BIOSYNTHETIC PROTEIN FLIQ"/>
    <property type="match status" value="1"/>
</dbReference>
<gene>
    <name evidence="9" type="primary">fliQ</name>
    <name evidence="10" type="ORF">SAMN05660923_01606</name>
</gene>
<dbReference type="PANTHER" id="PTHR34040:SF2">
    <property type="entry name" value="FLAGELLAR BIOSYNTHETIC PROTEIN FLIQ"/>
    <property type="match status" value="1"/>
</dbReference>
<keyword evidence="4 9" id="KW-1003">Cell membrane</keyword>
<proteinExistence type="inferred from homology"/>
<keyword evidence="5 9" id="KW-0812">Transmembrane</keyword>
<evidence type="ECO:0000256" key="4">
    <source>
        <dbReference type="ARBA" id="ARBA00022475"/>
    </source>
</evidence>
<evidence type="ECO:0000256" key="3">
    <source>
        <dbReference type="ARBA" id="ARBA00021718"/>
    </source>
</evidence>
<comment type="function">
    <text evidence="9">Role in flagellar biosynthesis.</text>
</comment>
<dbReference type="Proteomes" id="UP000198828">
    <property type="component" value="Unassembled WGS sequence"/>
</dbReference>
<sequence length="97" mass="10678">MVLDRGDKVNQGDVLKLAQDAIRTALMMSAPMLIFSLTVGLLVSIFQAVTQIQEATLAFVPKIVAVLISIIIFGPWVMKVITQFTTNLISNINLYIQ</sequence>
<dbReference type="AlphaFoldDB" id="A0A1H2YF14"/>
<name>A0A1H2YF14_9FIRM</name>
<dbReference type="GO" id="GO:0044780">
    <property type="term" value="P:bacterial-type flagellum assembly"/>
    <property type="evidence" value="ECO:0007669"/>
    <property type="project" value="InterPro"/>
</dbReference>
<dbReference type="GO" id="GO:0009425">
    <property type="term" value="C:bacterial-type flagellum basal body"/>
    <property type="evidence" value="ECO:0007669"/>
    <property type="project" value="UniProtKB-SubCell"/>
</dbReference>
<protein>
    <recommendedName>
        <fullName evidence="3 9">Flagellar biosynthetic protein FliQ</fullName>
    </recommendedName>
</protein>
<feature type="transmembrane region" description="Helical" evidence="9">
    <location>
        <begin position="55"/>
        <end position="78"/>
    </location>
</feature>